<dbReference type="PRINTS" id="PR00599">
    <property type="entry name" value="MAPEPTIDASE"/>
</dbReference>
<proteinExistence type="inferred from homology"/>
<keyword evidence="10" id="KW-1185">Reference proteome</keyword>
<evidence type="ECO:0000313" key="10">
    <source>
        <dbReference type="Proteomes" id="UP000001514"/>
    </source>
</evidence>
<evidence type="ECO:0000313" key="9">
    <source>
        <dbReference type="EMBL" id="EFJ35398.1"/>
    </source>
</evidence>
<organism evidence="10">
    <name type="scientific">Selaginella moellendorffii</name>
    <name type="common">Spikemoss</name>
    <dbReference type="NCBI Taxonomy" id="88036"/>
    <lineage>
        <taxon>Eukaryota</taxon>
        <taxon>Viridiplantae</taxon>
        <taxon>Streptophyta</taxon>
        <taxon>Embryophyta</taxon>
        <taxon>Tracheophyta</taxon>
        <taxon>Lycopodiopsida</taxon>
        <taxon>Selaginellales</taxon>
        <taxon>Selaginellaceae</taxon>
        <taxon>Selaginella</taxon>
    </lineage>
</organism>
<evidence type="ECO:0000256" key="2">
    <source>
        <dbReference type="ARBA" id="ARBA00022670"/>
    </source>
</evidence>
<feature type="binding site" evidence="5">
    <location>
        <position position="263"/>
    </location>
    <ligand>
        <name>a divalent metal cation</name>
        <dbReference type="ChEBI" id="CHEBI:60240"/>
        <label>2</label>
        <note>catalytic</note>
    </ligand>
</feature>
<dbReference type="HAMAP" id="MF_01974">
    <property type="entry name" value="MetAP_1"/>
    <property type="match status" value="1"/>
</dbReference>
<dbReference type="PANTHER" id="PTHR43330:SF8">
    <property type="entry name" value="METHIONINE AMINOPEPTIDASE 1D, MITOCHONDRIAL"/>
    <property type="match status" value="1"/>
</dbReference>
<evidence type="ECO:0000256" key="5">
    <source>
        <dbReference type="HAMAP-Rule" id="MF_03174"/>
    </source>
</evidence>
<dbReference type="EMBL" id="GL377568">
    <property type="protein sequence ID" value="EFJ35398.1"/>
    <property type="molecule type" value="Genomic_DNA"/>
</dbReference>
<dbReference type="CDD" id="cd01086">
    <property type="entry name" value="MetAP1"/>
    <property type="match status" value="1"/>
</dbReference>
<dbReference type="Pfam" id="PF00557">
    <property type="entry name" value="Peptidase_M24"/>
    <property type="match status" value="1"/>
</dbReference>
<dbReference type="STRING" id="88036.D8QXE1"/>
<evidence type="ECO:0000256" key="3">
    <source>
        <dbReference type="ARBA" id="ARBA00022723"/>
    </source>
</evidence>
<protein>
    <recommendedName>
        <fullName evidence="6">Methionine aminopeptidase</fullName>
        <ecNumber evidence="6">3.4.11.18</ecNumber>
    </recommendedName>
</protein>
<accession>D8QXE1</accession>
<feature type="binding site" evidence="5">
    <location>
        <position position="200"/>
    </location>
    <ligand>
        <name>a divalent metal cation</name>
        <dbReference type="ChEBI" id="CHEBI:60240"/>
        <label>2</label>
        <note>catalytic</note>
    </ligand>
</feature>
<evidence type="ECO:0000256" key="1">
    <source>
        <dbReference type="ARBA" id="ARBA00022438"/>
    </source>
</evidence>
<evidence type="ECO:0000256" key="4">
    <source>
        <dbReference type="ARBA" id="ARBA00022801"/>
    </source>
</evidence>
<feature type="binding site" evidence="5">
    <location>
        <position position="200"/>
    </location>
    <ligand>
        <name>a divalent metal cation</name>
        <dbReference type="ChEBI" id="CHEBI:60240"/>
        <label>1</label>
    </ligand>
</feature>
<keyword evidence="3 5" id="KW-0479">Metal-binding</keyword>
<evidence type="ECO:0000259" key="8">
    <source>
        <dbReference type="Pfam" id="PF00557"/>
    </source>
</evidence>
<dbReference type="InParanoid" id="D8QXE1"/>
<dbReference type="Gene3D" id="3.90.230.10">
    <property type="entry name" value="Creatinase/methionine aminopeptidase superfamily"/>
    <property type="match status" value="1"/>
</dbReference>
<comment type="catalytic activity">
    <reaction evidence="5 6">
        <text>Release of N-terminal amino acids, preferentially methionine, from peptides and arylamides.</text>
        <dbReference type="EC" id="3.4.11.18"/>
    </reaction>
</comment>
<dbReference type="InterPro" id="IPR002467">
    <property type="entry name" value="Pept_M24A_MAP1"/>
</dbReference>
<name>D8QXE1_SELML</name>
<comment type="cofactor">
    <cofactor evidence="5">
        <name>Co(2+)</name>
        <dbReference type="ChEBI" id="CHEBI:48828"/>
    </cofactor>
    <cofactor evidence="5">
        <name>Zn(2+)</name>
        <dbReference type="ChEBI" id="CHEBI:29105"/>
    </cofactor>
    <cofactor evidence="5">
        <name>Mn(2+)</name>
        <dbReference type="ChEBI" id="CHEBI:29035"/>
    </cofactor>
    <cofactor evidence="5">
        <name>Fe(2+)</name>
        <dbReference type="ChEBI" id="CHEBI:29033"/>
    </cofactor>
    <text evidence="5">Binds 2 divalent metal cations per subunit. Has a high-affinity and a low affinity metal-binding site. The true nature of the physiological cofactor is under debate. The enzyme is active with cobalt, zinc, manganese or divalent iron ions. Most likely, methionine aminopeptidases function as mononuclear Fe(2+)-metalloproteases under physiological conditions, and the catalytically relevant metal-binding site has been assigned to the histidine-containing high-affinity site.</text>
</comment>
<dbReference type="SUPFAM" id="SSF55920">
    <property type="entry name" value="Creatinase/aminopeptidase"/>
    <property type="match status" value="1"/>
</dbReference>
<dbReference type="PANTHER" id="PTHR43330">
    <property type="entry name" value="METHIONINE AMINOPEPTIDASE"/>
    <property type="match status" value="1"/>
</dbReference>
<dbReference type="GO" id="GO:0046872">
    <property type="term" value="F:metal ion binding"/>
    <property type="evidence" value="ECO:0007669"/>
    <property type="project" value="UniProtKB-UniRule"/>
</dbReference>
<gene>
    <name evidence="9" type="ORF">SELMODRAFT_270346</name>
</gene>
<feature type="binding site" evidence="5">
    <location>
        <position position="172"/>
    </location>
    <ligand>
        <name>substrate</name>
    </ligand>
</feature>
<feature type="domain" description="Peptidase M24" evidence="8">
    <location>
        <begin position="107"/>
        <end position="332"/>
    </location>
</feature>
<dbReference type="NCBIfam" id="TIGR00500">
    <property type="entry name" value="met_pdase_I"/>
    <property type="match status" value="1"/>
</dbReference>
<dbReference type="MEROPS" id="M24.A06"/>
<dbReference type="AlphaFoldDB" id="D8QXE1"/>
<dbReference type="KEGG" id="smo:SELMODRAFT_270346"/>
<comment type="similarity">
    <text evidence="5">Belongs to the peptidase M24A family. Methionine aminopeptidase type 1 subfamily.</text>
</comment>
<comment type="function">
    <text evidence="6">Cotranslationally removes the N-terminal methionine from nascent proteins. The N-terminal methionine is often cleaved when the second residue in the primary sequence is small and uncharged (Met-Ala-, Cys, Gly, Pro, Ser, Thr, or Val).</text>
</comment>
<dbReference type="GO" id="GO:0004239">
    <property type="term" value="F:initiator methionyl aminopeptidase activity"/>
    <property type="evidence" value="ECO:0007669"/>
    <property type="project" value="UniProtKB-UniRule"/>
</dbReference>
<dbReference type="Gramene" id="EFJ35398">
    <property type="protein sequence ID" value="EFJ35398"/>
    <property type="gene ID" value="SELMODRAFT_270346"/>
</dbReference>
<keyword evidence="4 5" id="KW-0378">Hydrolase</keyword>
<feature type="binding site" evidence="5">
    <location>
        <position position="270"/>
    </location>
    <ligand>
        <name>substrate</name>
    </ligand>
</feature>
<dbReference type="InterPro" id="IPR001714">
    <property type="entry name" value="Pept_M24_MAP"/>
</dbReference>
<feature type="binding site" evidence="5">
    <location>
        <position position="326"/>
    </location>
    <ligand>
        <name>a divalent metal cation</name>
        <dbReference type="ChEBI" id="CHEBI:60240"/>
        <label>1</label>
    </ligand>
</feature>
<feature type="binding site" evidence="5">
    <location>
        <position position="295"/>
    </location>
    <ligand>
        <name>a divalent metal cation</name>
        <dbReference type="ChEBI" id="CHEBI:60240"/>
        <label>2</label>
        <note>catalytic</note>
    </ligand>
</feature>
<keyword evidence="1 5" id="KW-0031">Aminopeptidase</keyword>
<dbReference type="eggNOG" id="KOG2738">
    <property type="taxonomic scope" value="Eukaryota"/>
</dbReference>
<dbReference type="FunCoup" id="D8QXE1">
    <property type="interactions" value="2266"/>
</dbReference>
<dbReference type="GO" id="GO:0006508">
    <property type="term" value="P:proteolysis"/>
    <property type="evidence" value="ECO:0007669"/>
    <property type="project" value="UniProtKB-KW"/>
</dbReference>
<feature type="binding site" evidence="5">
    <location>
        <position position="326"/>
    </location>
    <ligand>
        <name>a divalent metal cation</name>
        <dbReference type="ChEBI" id="CHEBI:60240"/>
        <label>2</label>
        <note>catalytic</note>
    </ligand>
</feature>
<dbReference type="InterPro" id="IPR036005">
    <property type="entry name" value="Creatinase/aminopeptidase-like"/>
</dbReference>
<evidence type="ECO:0000256" key="7">
    <source>
        <dbReference type="SAM" id="MobiDB-lite"/>
    </source>
</evidence>
<keyword evidence="2 5" id="KW-0645">Protease</keyword>
<dbReference type="InterPro" id="IPR000994">
    <property type="entry name" value="Pept_M24"/>
</dbReference>
<dbReference type="GO" id="GO:0070006">
    <property type="term" value="F:metalloaminopeptidase activity"/>
    <property type="evidence" value="ECO:0000318"/>
    <property type="project" value="GO_Central"/>
</dbReference>
<dbReference type="HOGENOM" id="CLU_015857_1_5_1"/>
<dbReference type="OMA" id="ACCISVN"/>
<feature type="binding site" evidence="5">
    <location>
        <position position="189"/>
    </location>
    <ligand>
        <name>a divalent metal cation</name>
        <dbReference type="ChEBI" id="CHEBI:60240"/>
        <label>1</label>
    </ligand>
</feature>
<feature type="region of interest" description="Disordered" evidence="7">
    <location>
        <begin position="54"/>
        <end position="81"/>
    </location>
</feature>
<dbReference type="Proteomes" id="UP000001514">
    <property type="component" value="Unassembled WGS sequence"/>
</dbReference>
<evidence type="ECO:0000256" key="6">
    <source>
        <dbReference type="RuleBase" id="RU003653"/>
    </source>
</evidence>
<dbReference type="EC" id="3.4.11.18" evidence="6"/>
<dbReference type="PROSITE" id="PS00680">
    <property type="entry name" value="MAP_1"/>
    <property type="match status" value="1"/>
</dbReference>
<sequence length="343" mass="36961">MASSSRCPLLDCGSRAWPRATCSPERQAHGSARTLVYARKKSGFAELLLQKRQGEQPHGKHLKLKPGRVSPPLSVPADIPRPPYVGSAAAPAFSMEPQVHDESGVARMRAAGELAARVRDFAGSLIKPGVTTDEIDKAVHKMIVEAGAYPSPLGYGGFPKSVCTSVNECICHGIPDSRPLQDGDIVNIDVTVYLNGYHGDTSATFLCGTVSDEAKRLVEVTREALDKAIAVCGPGVEFKKIGRTIHDVADKFKYGVVKRFVGHGIGTIFHCAPSILHFRNNEPGRMQIGQTFTIEPMLTMGKPDDLIWPDNWTAVTVDGSLSAQFEHTLLVTGDGVQVLTRAP</sequence>
<reference evidence="9 10" key="1">
    <citation type="journal article" date="2011" name="Science">
        <title>The Selaginella genome identifies genetic changes associated with the evolution of vascular plants.</title>
        <authorList>
            <person name="Banks J.A."/>
            <person name="Nishiyama T."/>
            <person name="Hasebe M."/>
            <person name="Bowman J.L."/>
            <person name="Gribskov M."/>
            <person name="dePamphilis C."/>
            <person name="Albert V.A."/>
            <person name="Aono N."/>
            <person name="Aoyama T."/>
            <person name="Ambrose B.A."/>
            <person name="Ashton N.W."/>
            <person name="Axtell M.J."/>
            <person name="Barker E."/>
            <person name="Barker M.S."/>
            <person name="Bennetzen J.L."/>
            <person name="Bonawitz N.D."/>
            <person name="Chapple C."/>
            <person name="Cheng C."/>
            <person name="Correa L.G."/>
            <person name="Dacre M."/>
            <person name="DeBarry J."/>
            <person name="Dreyer I."/>
            <person name="Elias M."/>
            <person name="Engstrom E.M."/>
            <person name="Estelle M."/>
            <person name="Feng L."/>
            <person name="Finet C."/>
            <person name="Floyd S.K."/>
            <person name="Frommer W.B."/>
            <person name="Fujita T."/>
            <person name="Gramzow L."/>
            <person name="Gutensohn M."/>
            <person name="Harholt J."/>
            <person name="Hattori M."/>
            <person name="Heyl A."/>
            <person name="Hirai T."/>
            <person name="Hiwatashi Y."/>
            <person name="Ishikawa M."/>
            <person name="Iwata M."/>
            <person name="Karol K.G."/>
            <person name="Koehler B."/>
            <person name="Kolukisaoglu U."/>
            <person name="Kubo M."/>
            <person name="Kurata T."/>
            <person name="Lalonde S."/>
            <person name="Li K."/>
            <person name="Li Y."/>
            <person name="Litt A."/>
            <person name="Lyons E."/>
            <person name="Manning G."/>
            <person name="Maruyama T."/>
            <person name="Michael T.P."/>
            <person name="Mikami K."/>
            <person name="Miyazaki S."/>
            <person name="Morinaga S."/>
            <person name="Murata T."/>
            <person name="Mueller-Roeber B."/>
            <person name="Nelson D.R."/>
            <person name="Obara M."/>
            <person name="Oguri Y."/>
            <person name="Olmstead R.G."/>
            <person name="Onodera N."/>
            <person name="Petersen B.L."/>
            <person name="Pils B."/>
            <person name="Prigge M."/>
            <person name="Rensing S.A."/>
            <person name="Riano-Pachon D.M."/>
            <person name="Roberts A.W."/>
            <person name="Sato Y."/>
            <person name="Scheller H.V."/>
            <person name="Schulz B."/>
            <person name="Schulz C."/>
            <person name="Shakirov E.V."/>
            <person name="Shibagaki N."/>
            <person name="Shinohara N."/>
            <person name="Shippen D.E."/>
            <person name="Soerensen I."/>
            <person name="Sotooka R."/>
            <person name="Sugimoto N."/>
            <person name="Sugita M."/>
            <person name="Sumikawa N."/>
            <person name="Tanurdzic M."/>
            <person name="Theissen G."/>
            <person name="Ulvskov P."/>
            <person name="Wakazuki S."/>
            <person name="Weng J.K."/>
            <person name="Willats W.W."/>
            <person name="Wipf D."/>
            <person name="Wolf P.G."/>
            <person name="Yang L."/>
            <person name="Zimmer A.D."/>
            <person name="Zhu Q."/>
            <person name="Mitros T."/>
            <person name="Hellsten U."/>
            <person name="Loque D."/>
            <person name="Otillar R."/>
            <person name="Salamov A."/>
            <person name="Schmutz J."/>
            <person name="Shapiro H."/>
            <person name="Lindquist E."/>
            <person name="Lucas S."/>
            <person name="Rokhsar D."/>
            <person name="Grigoriev I.V."/>
        </authorList>
    </citation>
    <scope>NUCLEOTIDE SEQUENCE [LARGE SCALE GENOMIC DNA]</scope>
</reference>